<reference evidence="1 2" key="1">
    <citation type="journal article" date="2022" name="DNA Res.">
        <title>Chromosomal-level genome assembly of the orchid tree Bauhinia variegata (Leguminosae; Cercidoideae) supports the allotetraploid origin hypothesis of Bauhinia.</title>
        <authorList>
            <person name="Zhong Y."/>
            <person name="Chen Y."/>
            <person name="Zheng D."/>
            <person name="Pang J."/>
            <person name="Liu Y."/>
            <person name="Luo S."/>
            <person name="Meng S."/>
            <person name="Qian L."/>
            <person name="Wei D."/>
            <person name="Dai S."/>
            <person name="Zhou R."/>
        </authorList>
    </citation>
    <scope>NUCLEOTIDE SEQUENCE [LARGE SCALE GENOMIC DNA]</scope>
    <source>
        <strain evidence="1">BV-YZ2020</strain>
    </source>
</reference>
<gene>
    <name evidence="1" type="ORF">L6164_032785</name>
</gene>
<keyword evidence="2" id="KW-1185">Reference proteome</keyword>
<sequence>MAAESAGKQRAPAIFNSRIDSTKSVDRCTQTTRVFSAFSCCGHLRSITTDELVHSKLHRVKRLLHYAGLLPPLDESARVDSNRVMGCTAQIWAQVKYDGEGKMRLASDSDSEITKGFCSCLIWLLNGSTPDEVLKVKTDGLVALNVGLPSTEPNVCRKGQRY</sequence>
<organism evidence="1 2">
    <name type="scientific">Bauhinia variegata</name>
    <name type="common">Purple orchid tree</name>
    <name type="synonym">Phanera variegata</name>
    <dbReference type="NCBI Taxonomy" id="167791"/>
    <lineage>
        <taxon>Eukaryota</taxon>
        <taxon>Viridiplantae</taxon>
        <taxon>Streptophyta</taxon>
        <taxon>Embryophyta</taxon>
        <taxon>Tracheophyta</taxon>
        <taxon>Spermatophyta</taxon>
        <taxon>Magnoliopsida</taxon>
        <taxon>eudicotyledons</taxon>
        <taxon>Gunneridae</taxon>
        <taxon>Pentapetalae</taxon>
        <taxon>rosids</taxon>
        <taxon>fabids</taxon>
        <taxon>Fabales</taxon>
        <taxon>Fabaceae</taxon>
        <taxon>Cercidoideae</taxon>
        <taxon>Cercideae</taxon>
        <taxon>Bauhiniinae</taxon>
        <taxon>Bauhinia</taxon>
    </lineage>
</organism>
<proteinExistence type="predicted"/>
<dbReference type="EMBL" id="CM039438">
    <property type="protein sequence ID" value="KAI4299316.1"/>
    <property type="molecule type" value="Genomic_DNA"/>
</dbReference>
<protein>
    <submittedName>
        <fullName evidence="1">Uncharacterized protein</fullName>
    </submittedName>
</protein>
<name>A0ACB9KPW4_BAUVA</name>
<comment type="caution">
    <text evidence="1">The sequence shown here is derived from an EMBL/GenBank/DDBJ whole genome shotgun (WGS) entry which is preliminary data.</text>
</comment>
<dbReference type="Proteomes" id="UP000828941">
    <property type="component" value="Chromosome 13"/>
</dbReference>
<evidence type="ECO:0000313" key="1">
    <source>
        <dbReference type="EMBL" id="KAI4299316.1"/>
    </source>
</evidence>
<evidence type="ECO:0000313" key="2">
    <source>
        <dbReference type="Proteomes" id="UP000828941"/>
    </source>
</evidence>
<accession>A0ACB9KPW4</accession>